<dbReference type="InterPro" id="IPR028098">
    <property type="entry name" value="Glyco_trans_4-like_N"/>
</dbReference>
<accession>A0A328NI86</accession>
<feature type="domain" description="Glycosyltransferase subfamily 4-like N-terminal" evidence="3">
    <location>
        <begin position="37"/>
        <end position="196"/>
    </location>
</feature>
<comment type="caution">
    <text evidence="4">The sequence shown here is derived from an EMBL/GenBank/DDBJ whole genome shotgun (WGS) entry which is preliminary data.</text>
</comment>
<gene>
    <name evidence="4" type="ORF">PSN13_06064</name>
</gene>
<dbReference type="Pfam" id="PF13439">
    <property type="entry name" value="Glyco_transf_4"/>
    <property type="match status" value="1"/>
</dbReference>
<proteinExistence type="predicted"/>
<dbReference type="Gene3D" id="3.40.50.2000">
    <property type="entry name" value="Glycogen Phosphorylase B"/>
    <property type="match status" value="1"/>
</dbReference>
<keyword evidence="1" id="KW-0328">Glycosyltransferase</keyword>
<evidence type="ECO:0000259" key="3">
    <source>
        <dbReference type="Pfam" id="PF13439"/>
    </source>
</evidence>
<name>A0A328NI86_9ACTN</name>
<evidence type="ECO:0000256" key="2">
    <source>
        <dbReference type="ARBA" id="ARBA00022679"/>
    </source>
</evidence>
<dbReference type="PANTHER" id="PTHR12526">
    <property type="entry name" value="GLYCOSYLTRANSFERASE"/>
    <property type="match status" value="1"/>
</dbReference>
<protein>
    <recommendedName>
        <fullName evidence="3">Glycosyltransferase subfamily 4-like N-terminal domain-containing protein</fullName>
    </recommendedName>
</protein>
<dbReference type="Pfam" id="PF13692">
    <property type="entry name" value="Glyco_trans_1_4"/>
    <property type="match status" value="1"/>
</dbReference>
<reference evidence="4 5" key="1">
    <citation type="submission" date="2018-03" db="EMBL/GenBank/DDBJ databases">
        <title>Defining the species Micromonospora saelicesensis and Micromonospora noduli under the framework of genomics.</title>
        <authorList>
            <person name="Riesco R."/>
            <person name="Trujillo M.E."/>
        </authorList>
    </citation>
    <scope>NUCLEOTIDE SEQUENCE [LARGE SCALE GENOMIC DNA]</scope>
    <source>
        <strain evidence="4 5">PSN13</strain>
    </source>
</reference>
<dbReference type="RefSeq" id="WP_112678549.1">
    <property type="nucleotide sequence ID" value="NZ_PYAG01000040.1"/>
</dbReference>
<evidence type="ECO:0000313" key="4">
    <source>
        <dbReference type="EMBL" id="RAO27148.1"/>
    </source>
</evidence>
<dbReference type="GO" id="GO:0016757">
    <property type="term" value="F:glycosyltransferase activity"/>
    <property type="evidence" value="ECO:0007669"/>
    <property type="project" value="UniProtKB-KW"/>
</dbReference>
<dbReference type="Proteomes" id="UP000249419">
    <property type="component" value="Unassembled WGS sequence"/>
</dbReference>
<sequence length="442" mass="47869">MTDEPHPHVLLLGFTVADDLFQHIVARDVVLPTQTHTFAWALVESVRAAGCPVRLLSAAPASTFPRNRQIRFRSGRFEQAGVQGELLGFVNLLGLKHVTRFLAAVRAGSRALRQHGDDVLLIHGVHTPFLWFGALAAWRGSARVVPILTDPPGVVLPDDGPIVRALRRLDHSLVRMALRRCSGVVVLTAALAEDFAPSLPRLVMEGICNPPAAQASASGPAGSFDADGPWVASRGPAAGFRDVVYAGGLTRAYGVDRLVEAFRGMDDPDLRLFLFGRGELEEWLRTQAKADPRIAPPELLDRGGLVRRLARASVLVNPRPVDQSFVRYSFPSKLIEYLSTGIPVVTTRLPGIPADYDPYLCFAESDTAKGLRDALLRVLAMSPAERGALGSAGAVFVRQTRGPAAQGERIRSFLVELMTATHRHGCVSTGEGELPQHPLGRR</sequence>
<dbReference type="PANTHER" id="PTHR12526:SF600">
    <property type="entry name" value="GLYCOSYL TRANSFERASE GROUP 1"/>
    <property type="match status" value="1"/>
</dbReference>
<keyword evidence="2" id="KW-0808">Transferase</keyword>
<organism evidence="4 5">
    <name type="scientific">Micromonospora saelicesensis</name>
    <dbReference type="NCBI Taxonomy" id="285676"/>
    <lineage>
        <taxon>Bacteria</taxon>
        <taxon>Bacillati</taxon>
        <taxon>Actinomycetota</taxon>
        <taxon>Actinomycetes</taxon>
        <taxon>Micromonosporales</taxon>
        <taxon>Micromonosporaceae</taxon>
        <taxon>Micromonospora</taxon>
    </lineage>
</organism>
<dbReference type="EMBL" id="PYAG01000040">
    <property type="protein sequence ID" value="RAO27148.1"/>
    <property type="molecule type" value="Genomic_DNA"/>
</dbReference>
<evidence type="ECO:0000313" key="5">
    <source>
        <dbReference type="Proteomes" id="UP000249419"/>
    </source>
</evidence>
<dbReference type="AlphaFoldDB" id="A0A328NI86"/>
<dbReference type="SUPFAM" id="SSF53756">
    <property type="entry name" value="UDP-Glycosyltransferase/glycogen phosphorylase"/>
    <property type="match status" value="1"/>
</dbReference>
<evidence type="ECO:0000256" key="1">
    <source>
        <dbReference type="ARBA" id="ARBA00022676"/>
    </source>
</evidence>